<evidence type="ECO:0000259" key="4">
    <source>
        <dbReference type="PROSITE" id="PS50041"/>
    </source>
</evidence>
<dbReference type="Pfam" id="PF00059">
    <property type="entry name" value="Lectin_C"/>
    <property type="match status" value="1"/>
</dbReference>
<dbReference type="PANTHER" id="PTHR45710">
    <property type="entry name" value="C-TYPE LECTIN DOMAIN-CONTAINING PROTEIN 180"/>
    <property type="match status" value="1"/>
</dbReference>
<name>A0A8C2SN76_COTJA</name>
<reference evidence="5" key="1">
    <citation type="submission" date="2015-11" db="EMBL/GenBank/DDBJ databases">
        <authorList>
            <consortium name="International Coturnix japonica Genome Analysis Consortium"/>
            <person name="Warren W."/>
            <person name="Burt D.W."/>
            <person name="Antin P.B."/>
            <person name="Lanford R."/>
            <person name="Gros J."/>
            <person name="Wilson R.K."/>
        </authorList>
    </citation>
    <scope>NUCLEOTIDE SEQUENCE [LARGE SCALE GENOMIC DNA]</scope>
</reference>
<keyword evidence="6" id="KW-1185">Reference proteome</keyword>
<dbReference type="SMART" id="SM00034">
    <property type="entry name" value="CLECT"/>
    <property type="match status" value="1"/>
</dbReference>
<organism evidence="5 6">
    <name type="scientific">Coturnix japonica</name>
    <name type="common">Japanese quail</name>
    <name type="synonym">Coturnix coturnix japonica</name>
    <dbReference type="NCBI Taxonomy" id="93934"/>
    <lineage>
        <taxon>Eukaryota</taxon>
        <taxon>Metazoa</taxon>
        <taxon>Chordata</taxon>
        <taxon>Craniata</taxon>
        <taxon>Vertebrata</taxon>
        <taxon>Euteleostomi</taxon>
        <taxon>Archelosauria</taxon>
        <taxon>Archosauria</taxon>
        <taxon>Dinosauria</taxon>
        <taxon>Saurischia</taxon>
        <taxon>Theropoda</taxon>
        <taxon>Coelurosauria</taxon>
        <taxon>Aves</taxon>
        <taxon>Neognathae</taxon>
        <taxon>Galloanserae</taxon>
        <taxon>Galliformes</taxon>
        <taxon>Phasianidae</taxon>
        <taxon>Perdicinae</taxon>
        <taxon>Coturnix</taxon>
    </lineage>
</organism>
<protein>
    <recommendedName>
        <fullName evidence="4">C-type lectin domain-containing protein</fullName>
    </recommendedName>
</protein>
<accession>A0A8C2SN76</accession>
<dbReference type="InterPro" id="IPR001304">
    <property type="entry name" value="C-type_lectin-like"/>
</dbReference>
<evidence type="ECO:0000313" key="6">
    <source>
        <dbReference type="Proteomes" id="UP000694412"/>
    </source>
</evidence>
<dbReference type="Gene3D" id="3.10.100.10">
    <property type="entry name" value="Mannose-Binding Protein A, subunit A"/>
    <property type="match status" value="1"/>
</dbReference>
<dbReference type="AlphaFoldDB" id="A0A8C2SN76"/>
<dbReference type="PANTHER" id="PTHR45710:SF35">
    <property type="entry name" value="C-TYPE LECTIN DOMAIN FAMILY 2 MEMBER D"/>
    <property type="match status" value="1"/>
</dbReference>
<dbReference type="GO" id="GO:0005886">
    <property type="term" value="C:plasma membrane"/>
    <property type="evidence" value="ECO:0007669"/>
    <property type="project" value="UniProtKB-SubCell"/>
</dbReference>
<dbReference type="InterPro" id="IPR016187">
    <property type="entry name" value="CTDL_fold"/>
</dbReference>
<dbReference type="GeneTree" id="ENSGT00940000162705"/>
<evidence type="ECO:0000256" key="1">
    <source>
        <dbReference type="ARBA" id="ARBA00004401"/>
    </source>
</evidence>
<dbReference type="SUPFAM" id="SSF56436">
    <property type="entry name" value="C-type lectin-like"/>
    <property type="match status" value="1"/>
</dbReference>
<comment type="subcellular location">
    <subcellularLocation>
        <location evidence="1">Cell membrane</location>
        <topology evidence="1">Single-pass type II membrane protein</topology>
    </subcellularLocation>
</comment>
<feature type="region of interest" description="Disordered" evidence="3">
    <location>
        <begin position="49"/>
        <end position="82"/>
    </location>
</feature>
<proteinExistence type="predicted"/>
<feature type="domain" description="C-type lectin" evidence="4">
    <location>
        <begin position="126"/>
        <end position="232"/>
    </location>
</feature>
<dbReference type="Proteomes" id="UP000694412">
    <property type="component" value="Chromosome 1"/>
</dbReference>
<dbReference type="Ensembl" id="ENSCJPT00005000292.1">
    <property type="protein sequence ID" value="ENSCJPP00005000128.1"/>
    <property type="gene ID" value="ENSCJPG00005000211.1"/>
</dbReference>
<evidence type="ECO:0000256" key="2">
    <source>
        <dbReference type="ARBA" id="ARBA00022734"/>
    </source>
</evidence>
<dbReference type="GO" id="GO:0030246">
    <property type="term" value="F:carbohydrate binding"/>
    <property type="evidence" value="ECO:0007669"/>
    <property type="project" value="UniProtKB-KW"/>
</dbReference>
<evidence type="ECO:0000313" key="5">
    <source>
        <dbReference type="Ensembl" id="ENSCJPP00005000128.1"/>
    </source>
</evidence>
<dbReference type="CDD" id="cd03593">
    <property type="entry name" value="CLECT_NK_receptors_like"/>
    <property type="match status" value="1"/>
</dbReference>
<dbReference type="InterPro" id="IPR050828">
    <property type="entry name" value="C-type_lectin/matrix_domain"/>
</dbReference>
<dbReference type="PROSITE" id="PS50041">
    <property type="entry name" value="C_TYPE_LECTIN_2"/>
    <property type="match status" value="1"/>
</dbReference>
<reference evidence="5" key="3">
    <citation type="submission" date="2025-09" db="UniProtKB">
        <authorList>
            <consortium name="Ensembl"/>
        </authorList>
    </citation>
    <scope>IDENTIFICATION</scope>
</reference>
<evidence type="ECO:0000256" key="3">
    <source>
        <dbReference type="SAM" id="MobiDB-lite"/>
    </source>
</evidence>
<feature type="compositionally biased region" description="Polar residues" evidence="3">
    <location>
        <begin position="49"/>
        <end position="58"/>
    </location>
</feature>
<dbReference type="InterPro" id="IPR033992">
    <property type="entry name" value="NKR-like_CTLD"/>
</dbReference>
<keyword evidence="2" id="KW-0430">Lectin</keyword>
<reference evidence="5" key="2">
    <citation type="submission" date="2025-08" db="UniProtKB">
        <authorList>
            <consortium name="Ensembl"/>
        </authorList>
    </citation>
    <scope>IDENTIFICATION</scope>
</reference>
<sequence>MLIRHYSAFNPLQYLNSLSVSPLSLPSALPAPRSGRADLSSTIQQLHTMTAGGQQWNSPEHERHCPVSAHPNPTAATGEHPRQKYSTSRSLPFICPLVSLAELQRCELCSPCPEVSHVSHNAWVGFQGKCYYFSDTESAWNISREHCQQLGASLATIDSKEEMEFVLRFRGPANCWIGLHKAEGDERWMWVNGSAFSNWSVFQLQDGGQCAYLNGDRISSTLCYTEKSWVCSRADGCVHWEQKAFPY</sequence>
<dbReference type="InterPro" id="IPR016186">
    <property type="entry name" value="C-type_lectin-like/link_sf"/>
</dbReference>